<evidence type="ECO:0000313" key="4">
    <source>
        <dbReference type="Proteomes" id="UP001597168"/>
    </source>
</evidence>
<evidence type="ECO:0000313" key="3">
    <source>
        <dbReference type="EMBL" id="MFD1147494.1"/>
    </source>
</evidence>
<dbReference type="RefSeq" id="WP_380722689.1">
    <property type="nucleotide sequence ID" value="NZ_JBHTLK010000037.1"/>
</dbReference>
<proteinExistence type="predicted"/>
<feature type="compositionally biased region" description="Low complexity" evidence="1">
    <location>
        <begin position="24"/>
        <end position="35"/>
    </location>
</feature>
<name>A0ABW3QRR2_9PSEU</name>
<protein>
    <recommendedName>
        <fullName evidence="5">Peptidase inhibitor I9</fullName>
    </recommendedName>
</protein>
<reference evidence="4" key="1">
    <citation type="journal article" date="2019" name="Int. J. Syst. Evol. Microbiol.">
        <title>The Global Catalogue of Microorganisms (GCM) 10K type strain sequencing project: providing services to taxonomists for standard genome sequencing and annotation.</title>
        <authorList>
            <consortium name="The Broad Institute Genomics Platform"/>
            <consortium name="The Broad Institute Genome Sequencing Center for Infectious Disease"/>
            <person name="Wu L."/>
            <person name="Ma J."/>
        </authorList>
    </citation>
    <scope>NUCLEOTIDE SEQUENCE [LARGE SCALE GENOMIC DNA]</scope>
    <source>
        <strain evidence="4">CCUG 60214</strain>
    </source>
</reference>
<keyword evidence="2" id="KW-0732">Signal</keyword>
<organism evidence="3 4">
    <name type="scientific">Saccharothrix hoggarensis</name>
    <dbReference type="NCBI Taxonomy" id="913853"/>
    <lineage>
        <taxon>Bacteria</taxon>
        <taxon>Bacillati</taxon>
        <taxon>Actinomycetota</taxon>
        <taxon>Actinomycetes</taxon>
        <taxon>Pseudonocardiales</taxon>
        <taxon>Pseudonocardiaceae</taxon>
        <taxon>Saccharothrix</taxon>
    </lineage>
</organism>
<dbReference type="EMBL" id="JBHTLK010000037">
    <property type="protein sequence ID" value="MFD1147494.1"/>
    <property type="molecule type" value="Genomic_DNA"/>
</dbReference>
<comment type="caution">
    <text evidence="3">The sequence shown here is derived from an EMBL/GenBank/DDBJ whole genome shotgun (WGS) entry which is preliminary data.</text>
</comment>
<feature type="region of interest" description="Disordered" evidence="1">
    <location>
        <begin position="22"/>
        <end position="54"/>
    </location>
</feature>
<feature type="chain" id="PRO_5047344234" description="Peptidase inhibitor I9" evidence="2">
    <location>
        <begin position="19"/>
        <end position="147"/>
    </location>
</feature>
<dbReference type="Proteomes" id="UP001597168">
    <property type="component" value="Unassembled WGS sequence"/>
</dbReference>
<sequence length="147" mass="15093">MRTLVAPLLAVLVLAGCAERPTTDARATATGDRPAVTGDRSPATGSPTATSEVRVPAKLSPQGEDVLAKAERSGVKTVVLTLATERGKTDQVISELRRLGGAVEADDTSIGYVRVAVPVEVARQVPAVAGVSQVDVDEPLSNADPTP</sequence>
<feature type="signal peptide" evidence="2">
    <location>
        <begin position="1"/>
        <end position="18"/>
    </location>
</feature>
<accession>A0ABW3QRR2</accession>
<evidence type="ECO:0008006" key="5">
    <source>
        <dbReference type="Google" id="ProtNLM"/>
    </source>
</evidence>
<keyword evidence="4" id="KW-1185">Reference proteome</keyword>
<dbReference type="PROSITE" id="PS51257">
    <property type="entry name" value="PROKAR_LIPOPROTEIN"/>
    <property type="match status" value="1"/>
</dbReference>
<gene>
    <name evidence="3" type="ORF">ACFQ3T_10200</name>
</gene>
<evidence type="ECO:0000256" key="1">
    <source>
        <dbReference type="SAM" id="MobiDB-lite"/>
    </source>
</evidence>
<evidence type="ECO:0000256" key="2">
    <source>
        <dbReference type="SAM" id="SignalP"/>
    </source>
</evidence>